<keyword evidence="2" id="KW-0238">DNA-binding</keyword>
<evidence type="ECO:0000313" key="5">
    <source>
        <dbReference type="EMBL" id="GAB20138.1"/>
    </source>
</evidence>
<organism evidence="5 6">
    <name type="scientific">Gordonia effusa NBRC 100432</name>
    <dbReference type="NCBI Taxonomy" id="1077974"/>
    <lineage>
        <taxon>Bacteria</taxon>
        <taxon>Bacillati</taxon>
        <taxon>Actinomycetota</taxon>
        <taxon>Actinomycetes</taxon>
        <taxon>Mycobacteriales</taxon>
        <taxon>Gordoniaceae</taxon>
        <taxon>Gordonia</taxon>
    </lineage>
</organism>
<evidence type="ECO:0000259" key="4">
    <source>
        <dbReference type="PROSITE" id="PS50949"/>
    </source>
</evidence>
<reference evidence="5 6" key="1">
    <citation type="submission" date="2011-12" db="EMBL/GenBank/DDBJ databases">
        <title>Whole genome shotgun sequence of Gordonia effusa NBRC 100432.</title>
        <authorList>
            <person name="Yoshida I."/>
            <person name="Takarada H."/>
            <person name="Hosoyama A."/>
            <person name="Tsuchikane K."/>
            <person name="Katsumata H."/>
            <person name="Yamazaki S."/>
            <person name="Fujita N."/>
        </authorList>
    </citation>
    <scope>NUCLEOTIDE SEQUENCE [LARGE SCALE GENOMIC DNA]</scope>
    <source>
        <strain evidence="5 6">NBRC 100432</strain>
    </source>
</reference>
<dbReference type="RefSeq" id="WP_007319473.1">
    <property type="nucleotide sequence ID" value="NZ_BAEH01000106.1"/>
</dbReference>
<dbReference type="Proteomes" id="UP000035034">
    <property type="component" value="Unassembled WGS sequence"/>
</dbReference>
<evidence type="ECO:0000256" key="3">
    <source>
        <dbReference type="ARBA" id="ARBA00023163"/>
    </source>
</evidence>
<protein>
    <submittedName>
        <fullName evidence="5">Putative GntR family transcriptional regulator</fullName>
    </submittedName>
</protein>
<dbReference type="STRING" id="1077974.GOEFS_106_00340"/>
<evidence type="ECO:0000256" key="2">
    <source>
        <dbReference type="ARBA" id="ARBA00023125"/>
    </source>
</evidence>
<dbReference type="PROSITE" id="PS50949">
    <property type="entry name" value="HTH_GNTR"/>
    <property type="match status" value="1"/>
</dbReference>
<dbReference type="PANTHER" id="PTHR43537:SF5">
    <property type="entry name" value="UXU OPERON TRANSCRIPTIONAL REGULATOR"/>
    <property type="match status" value="1"/>
</dbReference>
<dbReference type="EMBL" id="BAEH01000106">
    <property type="protein sequence ID" value="GAB20138.1"/>
    <property type="molecule type" value="Genomic_DNA"/>
</dbReference>
<feature type="domain" description="HTH gntR-type" evidence="4">
    <location>
        <begin position="4"/>
        <end position="72"/>
    </location>
</feature>
<dbReference type="eggNOG" id="COG2188">
    <property type="taxonomic scope" value="Bacteria"/>
</dbReference>
<dbReference type="OrthoDB" id="4535513at2"/>
<gene>
    <name evidence="5" type="ORF">GOEFS_106_00340</name>
</gene>
<dbReference type="AlphaFoldDB" id="H0R4Y7"/>
<sequence>MDARTVVVDVADMLARRVVTGEYAPTTLMPSVRQVAEEFEINRATAQLVLGRLESQGFVDAKRAKGFVVRDVRVDGGMEVYCRLFQLSVTASPGIASEMFEEMVESQRQILADAFLAYTAMCDEGSLRQGDLHDDVDRLEALARAEEPDHVAILSLELALIRRIMGTTGQAFQRATLNSIGATILSVPEAVAAYFAVSPDLHVLMWRAMAAVWDSGSAPSDAQLALFDDLLGLYHQRVLSKFDEIVLPAEQVDEEVAIDFATA</sequence>
<comment type="caution">
    <text evidence="5">The sequence shown here is derived from an EMBL/GenBank/DDBJ whole genome shotgun (WGS) entry which is preliminary data.</text>
</comment>
<keyword evidence="3" id="KW-0804">Transcription</keyword>
<keyword evidence="6" id="KW-1185">Reference proteome</keyword>
<dbReference type="SUPFAM" id="SSF46785">
    <property type="entry name" value="Winged helix' DNA-binding domain"/>
    <property type="match status" value="1"/>
</dbReference>
<accession>H0R4Y7</accession>
<dbReference type="Gene3D" id="1.10.10.10">
    <property type="entry name" value="Winged helix-like DNA-binding domain superfamily/Winged helix DNA-binding domain"/>
    <property type="match status" value="1"/>
</dbReference>
<dbReference type="GO" id="GO:0003700">
    <property type="term" value="F:DNA-binding transcription factor activity"/>
    <property type="evidence" value="ECO:0007669"/>
    <property type="project" value="InterPro"/>
</dbReference>
<evidence type="ECO:0000256" key="1">
    <source>
        <dbReference type="ARBA" id="ARBA00023015"/>
    </source>
</evidence>
<dbReference type="CDD" id="cd07377">
    <property type="entry name" value="WHTH_GntR"/>
    <property type="match status" value="1"/>
</dbReference>
<dbReference type="Pfam" id="PF00392">
    <property type="entry name" value="GntR"/>
    <property type="match status" value="1"/>
</dbReference>
<keyword evidence="1" id="KW-0805">Transcription regulation</keyword>
<dbReference type="PRINTS" id="PR00035">
    <property type="entry name" value="HTHGNTR"/>
</dbReference>
<dbReference type="SMART" id="SM00345">
    <property type="entry name" value="HTH_GNTR"/>
    <property type="match status" value="1"/>
</dbReference>
<name>H0R4Y7_9ACTN</name>
<dbReference type="PANTHER" id="PTHR43537">
    <property type="entry name" value="TRANSCRIPTIONAL REGULATOR, GNTR FAMILY"/>
    <property type="match status" value="1"/>
</dbReference>
<dbReference type="InterPro" id="IPR036390">
    <property type="entry name" value="WH_DNA-bd_sf"/>
</dbReference>
<dbReference type="InterPro" id="IPR000524">
    <property type="entry name" value="Tscrpt_reg_HTH_GntR"/>
</dbReference>
<dbReference type="InterPro" id="IPR036388">
    <property type="entry name" value="WH-like_DNA-bd_sf"/>
</dbReference>
<dbReference type="GO" id="GO:0003677">
    <property type="term" value="F:DNA binding"/>
    <property type="evidence" value="ECO:0007669"/>
    <property type="project" value="UniProtKB-KW"/>
</dbReference>
<proteinExistence type="predicted"/>
<evidence type="ECO:0000313" key="6">
    <source>
        <dbReference type="Proteomes" id="UP000035034"/>
    </source>
</evidence>